<comment type="caution">
    <text evidence="4">The sequence shown here is derived from an EMBL/GenBank/DDBJ whole genome shotgun (WGS) entry which is preliminary data.</text>
</comment>
<evidence type="ECO:0000313" key="5">
    <source>
        <dbReference type="Proteomes" id="UP000827284"/>
    </source>
</evidence>
<dbReference type="PROSITE" id="PS00028">
    <property type="entry name" value="ZINC_FINGER_C2H2_1"/>
    <property type="match status" value="1"/>
</dbReference>
<feature type="compositionally biased region" description="Gly residues" evidence="2">
    <location>
        <begin position="479"/>
        <end position="492"/>
    </location>
</feature>
<dbReference type="SMART" id="SM00355">
    <property type="entry name" value="ZnF_C2H2"/>
    <property type="match status" value="1"/>
</dbReference>
<dbReference type="Proteomes" id="UP000827284">
    <property type="component" value="Unassembled WGS sequence"/>
</dbReference>
<dbReference type="EMBL" id="BQFW01000002">
    <property type="protein sequence ID" value="GJJ69434.1"/>
    <property type="molecule type" value="Genomic_DNA"/>
</dbReference>
<dbReference type="SUPFAM" id="SSF57667">
    <property type="entry name" value="beta-beta-alpha zinc fingers"/>
    <property type="match status" value="1"/>
</dbReference>
<sequence length="653" mass="69531">MHTGAIFTPTGSMGLTEREQSHQSAEPTFWYTLNASHERHSFTNLPPPTVITTSPSVIEDSFSPWSSTAIPPQSANNDLIMDHPLQQSSYSPLLPQTYPKLEERPFQQGLDPLSALINPWTQLYHQAVVSPSLSSSSSSTSMSSASSSTLSGVGSSPPILHFSVEAASGQTDPKTIFTPYLSAEANCFEFSYPPPQQPYTSVSSPRFIPSNSSYNRLSSSTLAGTLEAPITHKSALAPRASSILTRRQSSALSLKSPHPVAEATATAFVPTSQGHLPGSSSPSSLSLSLSSSVTPCSLTLTCQVCKKRYANNSTLRRHLKIHAYANSTNRSLSLLKSVSQGLGGISPVSRAARHLLSVHPPSHRSNSPSASPSSALVPFNRESDNPGPLGSGFSASLPIQGTGYSPGSDPDIKKPECVGCNKAFARRDTVILHIKNKKRKWDLLNAMLPVLTSCSGTNPSSSVAASLAMLDRPGAAPSTGGGGGGGGGGASGSGRRIQRQRKSHPYRMVEKLWQSTLQKKGLLLTSSSSLARPATTAPSSSCLYSSNGYEPMEGVKMEPGTIGLYPVALGGGDGHDDNEVKAGNRDDEALKAKEEGEGAMGEDGWPSLETMSRMDSQIKLRWMMKMMVMPPCWTERKVRLFGAFGVMEERVLQ</sequence>
<dbReference type="InterPro" id="IPR036236">
    <property type="entry name" value="Znf_C2H2_sf"/>
</dbReference>
<feature type="region of interest" description="Disordered" evidence="2">
    <location>
        <begin position="472"/>
        <end position="506"/>
    </location>
</feature>
<feature type="compositionally biased region" description="Polar residues" evidence="2">
    <location>
        <begin position="393"/>
        <end position="405"/>
    </location>
</feature>
<keyword evidence="1" id="KW-0479">Metal-binding</keyword>
<feature type="compositionally biased region" description="Basic residues" evidence="2">
    <location>
        <begin position="496"/>
        <end position="505"/>
    </location>
</feature>
<feature type="region of interest" description="Disordered" evidence="2">
    <location>
        <begin position="1"/>
        <end position="24"/>
    </location>
</feature>
<evidence type="ECO:0000313" key="4">
    <source>
        <dbReference type="EMBL" id="GJJ69434.1"/>
    </source>
</evidence>
<dbReference type="InterPro" id="IPR013087">
    <property type="entry name" value="Znf_C2H2_type"/>
</dbReference>
<evidence type="ECO:0000256" key="2">
    <source>
        <dbReference type="SAM" id="MobiDB-lite"/>
    </source>
</evidence>
<dbReference type="Pfam" id="PF00096">
    <property type="entry name" value="zf-C2H2"/>
    <property type="match status" value="1"/>
</dbReference>
<keyword evidence="1" id="KW-0862">Zinc</keyword>
<organism evidence="4 5">
    <name type="scientific">Entomortierella parvispora</name>
    <dbReference type="NCBI Taxonomy" id="205924"/>
    <lineage>
        <taxon>Eukaryota</taxon>
        <taxon>Fungi</taxon>
        <taxon>Fungi incertae sedis</taxon>
        <taxon>Mucoromycota</taxon>
        <taxon>Mortierellomycotina</taxon>
        <taxon>Mortierellomycetes</taxon>
        <taxon>Mortierellales</taxon>
        <taxon>Mortierellaceae</taxon>
        <taxon>Entomortierella</taxon>
    </lineage>
</organism>
<name>A0A9P3H3I4_9FUNG</name>
<reference evidence="4" key="2">
    <citation type="journal article" date="2022" name="Microbiol. Resour. Announc.">
        <title>Whole-Genome Sequence of Entomortierella parvispora E1425, a Mucoromycotan Fungus Associated with Burkholderiaceae-Related Endosymbiotic Bacteria.</title>
        <authorList>
            <person name="Herlambang A."/>
            <person name="Guo Y."/>
            <person name="Takashima Y."/>
            <person name="Narisawa K."/>
            <person name="Ohta H."/>
            <person name="Nishizawa T."/>
        </authorList>
    </citation>
    <scope>NUCLEOTIDE SEQUENCE</scope>
    <source>
        <strain evidence="4">E1425</strain>
    </source>
</reference>
<evidence type="ECO:0000259" key="3">
    <source>
        <dbReference type="PROSITE" id="PS50157"/>
    </source>
</evidence>
<feature type="compositionally biased region" description="Low complexity" evidence="2">
    <location>
        <begin position="358"/>
        <end position="378"/>
    </location>
</feature>
<feature type="region of interest" description="Disordered" evidence="2">
    <location>
        <begin position="358"/>
        <end position="410"/>
    </location>
</feature>
<dbReference type="GO" id="GO:0008270">
    <property type="term" value="F:zinc ion binding"/>
    <property type="evidence" value="ECO:0007669"/>
    <property type="project" value="UniProtKB-KW"/>
</dbReference>
<dbReference type="Gene3D" id="3.30.160.60">
    <property type="entry name" value="Classic Zinc Finger"/>
    <property type="match status" value="1"/>
</dbReference>
<reference evidence="4" key="1">
    <citation type="submission" date="2021-11" db="EMBL/GenBank/DDBJ databases">
        <authorList>
            <person name="Herlambang A."/>
            <person name="Guo Y."/>
            <person name="Takashima Y."/>
            <person name="Nishizawa T."/>
        </authorList>
    </citation>
    <scope>NUCLEOTIDE SEQUENCE</scope>
    <source>
        <strain evidence="4">E1425</strain>
    </source>
</reference>
<keyword evidence="5" id="KW-1185">Reference proteome</keyword>
<protein>
    <recommendedName>
        <fullName evidence="3">C2H2-type domain-containing protein</fullName>
    </recommendedName>
</protein>
<dbReference type="PROSITE" id="PS50157">
    <property type="entry name" value="ZINC_FINGER_C2H2_2"/>
    <property type="match status" value="1"/>
</dbReference>
<keyword evidence="1" id="KW-0863">Zinc-finger</keyword>
<evidence type="ECO:0000256" key="1">
    <source>
        <dbReference type="PROSITE-ProRule" id="PRU00042"/>
    </source>
</evidence>
<dbReference type="OrthoDB" id="2435071at2759"/>
<gene>
    <name evidence="4" type="ORF">EMPS_01780</name>
</gene>
<accession>A0A9P3H3I4</accession>
<feature type="domain" description="C2H2-type" evidence="3">
    <location>
        <begin position="300"/>
        <end position="327"/>
    </location>
</feature>
<proteinExistence type="predicted"/>
<dbReference type="AlphaFoldDB" id="A0A9P3H3I4"/>